<accession>A0AAW7ZKF0</accession>
<evidence type="ECO:0000313" key="1">
    <source>
        <dbReference type="EMBL" id="MDO7920299.1"/>
    </source>
</evidence>
<name>A0AAW7ZKF0_ENTAS</name>
<dbReference type="EMBL" id="JAUPXB010000001">
    <property type="protein sequence ID" value="MDO7920299.1"/>
    <property type="molecule type" value="Genomic_DNA"/>
</dbReference>
<dbReference type="Proteomes" id="UP001176432">
    <property type="component" value="Unassembled WGS sequence"/>
</dbReference>
<evidence type="ECO:0000313" key="2">
    <source>
        <dbReference type="Proteomes" id="UP001176432"/>
    </source>
</evidence>
<gene>
    <name evidence="1" type="ORF">Q5934_01805</name>
</gene>
<sequence length="59" mass="6663">MAADAPAQKSKALDTNATLSSFFIIYPRIKEQRRCSHTHIRGQGGNWMQANENKFLVGR</sequence>
<protein>
    <submittedName>
        <fullName evidence="1">Uncharacterized protein</fullName>
    </submittedName>
</protein>
<comment type="caution">
    <text evidence="1">The sequence shown here is derived from an EMBL/GenBank/DDBJ whole genome shotgun (WGS) entry which is preliminary data.</text>
</comment>
<reference evidence="1" key="1">
    <citation type="submission" date="2023-07" db="EMBL/GenBank/DDBJ databases">
        <title>Isolates cultured from stool samples of acute diarrhea patients.</title>
        <authorList>
            <person name="Jiang S."/>
        </authorList>
    </citation>
    <scope>NUCLEOTIDE SEQUENCE</scope>
    <source>
        <strain evidence="1">L4424</strain>
    </source>
</reference>
<organism evidence="1 2">
    <name type="scientific">Enterobacter asburiae</name>
    <dbReference type="NCBI Taxonomy" id="61645"/>
    <lineage>
        <taxon>Bacteria</taxon>
        <taxon>Pseudomonadati</taxon>
        <taxon>Pseudomonadota</taxon>
        <taxon>Gammaproteobacteria</taxon>
        <taxon>Enterobacterales</taxon>
        <taxon>Enterobacteriaceae</taxon>
        <taxon>Enterobacter</taxon>
        <taxon>Enterobacter cloacae complex</taxon>
    </lineage>
</organism>
<dbReference type="RefSeq" id="WP_176662562.1">
    <property type="nucleotide sequence ID" value="NZ_CP083834.1"/>
</dbReference>
<dbReference type="AlphaFoldDB" id="A0AAW7ZKF0"/>
<proteinExistence type="predicted"/>